<dbReference type="GO" id="GO:0005634">
    <property type="term" value="C:nucleus"/>
    <property type="evidence" value="ECO:0007669"/>
    <property type="project" value="UniProtKB-SubCell"/>
</dbReference>
<name>A0A0C2J3E0_THEKT</name>
<gene>
    <name evidence="3" type="ORF">RF11_04920</name>
</gene>
<dbReference type="PANTHER" id="PTHR13129:SF4">
    <property type="entry name" value="DDB1- AND CUL4-ASSOCIATED FACTOR 1"/>
    <property type="match status" value="1"/>
</dbReference>
<dbReference type="InterPro" id="IPR033270">
    <property type="entry name" value="VPRBP/DCAF1"/>
</dbReference>
<dbReference type="GO" id="GO:0016567">
    <property type="term" value="P:protein ubiquitination"/>
    <property type="evidence" value="ECO:0007669"/>
    <property type="project" value="InterPro"/>
</dbReference>
<proteinExistence type="predicted"/>
<dbReference type="GO" id="GO:0080008">
    <property type="term" value="C:Cul4-RING E3 ubiquitin ligase complex"/>
    <property type="evidence" value="ECO:0007669"/>
    <property type="project" value="TreeGrafter"/>
</dbReference>
<evidence type="ECO:0000256" key="2">
    <source>
        <dbReference type="ARBA" id="ARBA00023242"/>
    </source>
</evidence>
<dbReference type="AlphaFoldDB" id="A0A0C2J3E0"/>
<dbReference type="OrthoDB" id="6019818at2759"/>
<dbReference type="Proteomes" id="UP000031668">
    <property type="component" value="Unassembled WGS sequence"/>
</dbReference>
<reference evidence="3 4" key="1">
    <citation type="journal article" date="2014" name="Genome Biol. Evol.">
        <title>The genome of the myxosporean Thelohanellus kitauei shows adaptations to nutrient acquisition within its fish host.</title>
        <authorList>
            <person name="Yang Y."/>
            <person name="Xiong J."/>
            <person name="Zhou Z."/>
            <person name="Huo F."/>
            <person name="Miao W."/>
            <person name="Ran C."/>
            <person name="Liu Y."/>
            <person name="Zhang J."/>
            <person name="Feng J."/>
            <person name="Wang M."/>
            <person name="Wang M."/>
            <person name="Wang L."/>
            <person name="Yao B."/>
        </authorList>
    </citation>
    <scope>NUCLEOTIDE SEQUENCE [LARGE SCALE GENOMIC DNA]</scope>
    <source>
        <strain evidence="3">Wuqing</strain>
    </source>
</reference>
<evidence type="ECO:0000256" key="1">
    <source>
        <dbReference type="ARBA" id="ARBA00004123"/>
    </source>
</evidence>
<evidence type="ECO:0000313" key="4">
    <source>
        <dbReference type="Proteomes" id="UP000031668"/>
    </source>
</evidence>
<dbReference type="InterPro" id="IPR015943">
    <property type="entry name" value="WD40/YVTN_repeat-like_dom_sf"/>
</dbReference>
<keyword evidence="2" id="KW-0539">Nucleus</keyword>
<comment type="caution">
    <text evidence="3">The sequence shown here is derived from an EMBL/GenBank/DDBJ whole genome shotgun (WGS) entry which is preliminary data.</text>
</comment>
<sequence length="1053" mass="124675">MFFSLFTDDMFDQMINKILKLAYQEENEIVSILAIKCMQVAAHGSERIMNHKKNLSKYLSWITFRILNNYNEISSEYFEDMTLSDKSFFVPKKLKKHLETFIYQDQIIAFVLINHLSCESKDLERTKLFHMMASIGTIIMHYQINEILSQFQITDVIYACIHSNHRKNDGVVGMAVQILIDIVLKIPPNYYFMIEWYFGHVFTIQYSLVCSQDVLRLISKIIPNHGLFEHLIGVHDNFVEIMTCYVINYAPQYYAKIYKEVIRIFVGNEKCYSELRKQNGLRSIIINMKNSDYYRRVTNDVTSFLDLIHHGFSFDSLDTINEMPEIVCVCLAREVMFHLHKEKLVHIPSNVPIDLDLCEELCDIVGREDIYQRITPIFEELCDSEVSEILYVVTKYMYAGLQSNDLEKFEIYFRDVRMYWLYVMRFILLSRNFGKLLTEKYSLYPDMGNDSDSFIFLFKSMWNCFEFFEKTIELPTEPFKNILLSCFPSSEAARKFIDTDNTIFDNERNENDRMISIIKDPMSIKILDYYYNNSYEHLFWDTIFNKNNLILTNQTMIDSIQCLIMMTSSENFTDSVSKMNETHRKLCSKMLQRYCSSSTDESCYVLYKIAKRLMIKSVTYKHEKEFGGIIENCNEKRTENIIALTEKYVTKLFEKPKSSRRSDTYISRKTSLRYGELSDHDPCLMNDYIYGTWNKNIYPDSVKKLHKHRFKRFNSQIKYTFNETAPYRVKFLFDDKILVTLYEGFTILDGKKALLIEDDNIDKVMNIEESKCGQYILFSGNKYGFFTRLNRRNFDNENTPLLVTLDIPNISLSKFMNNDKFIYGMDRDFQIEIYDLETSQCMQKVGNKSPTGYSTLNILDINNEDTIMLSNGDLFCTRSSKMIHQFPHLNQRVSGIFSPSFTEVIMHTEIYDLRTLRLREQIPNFKNIFIKRTYDDNLLAGQPIKIQSQVSYPTREVLNSAYHPWHFGMSAYIYDSKTYSTIFNYSPGNWVKFFDMNRSATSFCVGESKDRHLEVDRFLKISEERKKIIVEMLIIYRMKWRRIYKQTSAMKKQ</sequence>
<comment type="subcellular location">
    <subcellularLocation>
        <location evidence="1">Nucleus</location>
    </subcellularLocation>
</comment>
<dbReference type="PANTHER" id="PTHR13129">
    <property type="entry name" value="VPRBP PROTEIN-RELATED"/>
    <property type="match status" value="1"/>
</dbReference>
<dbReference type="SUPFAM" id="SSF69322">
    <property type="entry name" value="Tricorn protease domain 2"/>
    <property type="match status" value="1"/>
</dbReference>
<dbReference type="EMBL" id="JWZT01001263">
    <property type="protein sequence ID" value="KII72364.1"/>
    <property type="molecule type" value="Genomic_DNA"/>
</dbReference>
<organism evidence="3 4">
    <name type="scientific">Thelohanellus kitauei</name>
    <name type="common">Myxosporean</name>
    <dbReference type="NCBI Taxonomy" id="669202"/>
    <lineage>
        <taxon>Eukaryota</taxon>
        <taxon>Metazoa</taxon>
        <taxon>Cnidaria</taxon>
        <taxon>Myxozoa</taxon>
        <taxon>Myxosporea</taxon>
        <taxon>Bivalvulida</taxon>
        <taxon>Platysporina</taxon>
        <taxon>Myxobolidae</taxon>
        <taxon>Thelohanellus</taxon>
    </lineage>
</organism>
<protein>
    <submittedName>
        <fullName evidence="3">Protein VPRBP</fullName>
    </submittedName>
</protein>
<dbReference type="Gene3D" id="2.130.10.10">
    <property type="entry name" value="YVTN repeat-like/Quinoprotein amine dehydrogenase"/>
    <property type="match status" value="1"/>
</dbReference>
<keyword evidence="4" id="KW-1185">Reference proteome</keyword>
<evidence type="ECO:0000313" key="3">
    <source>
        <dbReference type="EMBL" id="KII72364.1"/>
    </source>
</evidence>
<accession>A0A0C2J3E0</accession>